<dbReference type="GO" id="GO:0009328">
    <property type="term" value="C:phenylalanine-tRNA ligase complex"/>
    <property type="evidence" value="ECO:0007669"/>
    <property type="project" value="TreeGrafter"/>
</dbReference>
<feature type="domain" description="FDX-ACB" evidence="18">
    <location>
        <begin position="708"/>
        <end position="801"/>
    </location>
</feature>
<dbReference type="Pfam" id="PF17759">
    <property type="entry name" value="tRNA_synthFbeta"/>
    <property type="match status" value="1"/>
</dbReference>
<dbReference type="InterPro" id="IPR041616">
    <property type="entry name" value="PheRS_beta_core"/>
</dbReference>
<evidence type="ECO:0000256" key="6">
    <source>
        <dbReference type="ARBA" id="ARBA00022598"/>
    </source>
</evidence>
<keyword evidence="9 15" id="KW-0067">ATP-binding</keyword>
<evidence type="ECO:0000256" key="1">
    <source>
        <dbReference type="ARBA" id="ARBA00004496"/>
    </source>
</evidence>
<dbReference type="InterPro" id="IPR033714">
    <property type="entry name" value="tRNA_bind_bactPheRS"/>
</dbReference>
<comment type="catalytic activity">
    <reaction evidence="14 15">
        <text>tRNA(Phe) + L-phenylalanine + ATP = L-phenylalanyl-tRNA(Phe) + AMP + diphosphate + H(+)</text>
        <dbReference type="Rhea" id="RHEA:19413"/>
        <dbReference type="Rhea" id="RHEA-COMP:9668"/>
        <dbReference type="Rhea" id="RHEA-COMP:9699"/>
        <dbReference type="ChEBI" id="CHEBI:15378"/>
        <dbReference type="ChEBI" id="CHEBI:30616"/>
        <dbReference type="ChEBI" id="CHEBI:33019"/>
        <dbReference type="ChEBI" id="CHEBI:58095"/>
        <dbReference type="ChEBI" id="CHEBI:78442"/>
        <dbReference type="ChEBI" id="CHEBI:78531"/>
        <dbReference type="ChEBI" id="CHEBI:456215"/>
        <dbReference type="EC" id="6.1.1.20"/>
    </reaction>
</comment>
<dbReference type="InterPro" id="IPR020825">
    <property type="entry name" value="Phe-tRNA_synthase-like_B3/B4"/>
</dbReference>
<name>A0A0H2MJA4_9PROT</name>
<dbReference type="GO" id="GO:0000287">
    <property type="term" value="F:magnesium ion binding"/>
    <property type="evidence" value="ECO:0007669"/>
    <property type="project" value="UniProtKB-UniRule"/>
</dbReference>
<dbReference type="GO" id="GO:0005524">
    <property type="term" value="F:ATP binding"/>
    <property type="evidence" value="ECO:0007669"/>
    <property type="project" value="UniProtKB-UniRule"/>
</dbReference>
<evidence type="ECO:0000256" key="10">
    <source>
        <dbReference type="ARBA" id="ARBA00022842"/>
    </source>
</evidence>
<dbReference type="Pfam" id="PF03483">
    <property type="entry name" value="B3_4"/>
    <property type="match status" value="1"/>
</dbReference>
<comment type="cofactor">
    <cofactor evidence="15">
        <name>Mg(2+)</name>
        <dbReference type="ChEBI" id="CHEBI:18420"/>
    </cofactor>
    <text evidence="15">Binds 2 magnesium ions per tetramer.</text>
</comment>
<dbReference type="AlphaFoldDB" id="A0A0H2MJA4"/>
<comment type="subunit">
    <text evidence="3 15">Tetramer of two alpha and two beta subunits.</text>
</comment>
<dbReference type="Gene3D" id="3.50.40.10">
    <property type="entry name" value="Phenylalanyl-trna Synthetase, Chain B, domain 3"/>
    <property type="match status" value="1"/>
</dbReference>
<evidence type="ECO:0000256" key="9">
    <source>
        <dbReference type="ARBA" id="ARBA00022840"/>
    </source>
</evidence>
<dbReference type="Gene3D" id="3.30.930.10">
    <property type="entry name" value="Bira Bifunctional Protein, Domain 2"/>
    <property type="match status" value="1"/>
</dbReference>
<dbReference type="Gene3D" id="3.30.56.10">
    <property type="match status" value="2"/>
</dbReference>
<comment type="subcellular location">
    <subcellularLocation>
        <location evidence="1 15">Cytoplasm</location>
    </subcellularLocation>
</comment>
<dbReference type="SUPFAM" id="SSF56037">
    <property type="entry name" value="PheT/TilS domain"/>
    <property type="match status" value="1"/>
</dbReference>
<dbReference type="InterPro" id="IPR004532">
    <property type="entry name" value="Phe-tRNA-ligase_IIc_bsu_bact"/>
</dbReference>
<comment type="similarity">
    <text evidence="2 15">Belongs to the phenylalanyl-tRNA synthetase beta subunit family. Type 1 subfamily.</text>
</comment>
<evidence type="ECO:0000256" key="11">
    <source>
        <dbReference type="ARBA" id="ARBA00022884"/>
    </source>
</evidence>
<dbReference type="PATRIC" id="fig|1489064.4.peg.1516"/>
<dbReference type="SMART" id="SM00873">
    <property type="entry name" value="B3_4"/>
    <property type="match status" value="1"/>
</dbReference>
<evidence type="ECO:0000256" key="7">
    <source>
        <dbReference type="ARBA" id="ARBA00022723"/>
    </source>
</evidence>
<feature type="domain" description="B5" evidence="19">
    <location>
        <begin position="400"/>
        <end position="475"/>
    </location>
</feature>
<evidence type="ECO:0000256" key="5">
    <source>
        <dbReference type="ARBA" id="ARBA00022555"/>
    </source>
</evidence>
<evidence type="ECO:0000256" key="15">
    <source>
        <dbReference type="HAMAP-Rule" id="MF_00283"/>
    </source>
</evidence>
<reference evidence="20 21" key="1">
    <citation type="submission" date="2015-03" db="EMBL/GenBank/DDBJ databases">
        <title>Genome Sequence of Kiloniella spongiae MEBiC09566, isolated from a marine sponge.</title>
        <authorList>
            <person name="Shao Z."/>
            <person name="Wang L."/>
            <person name="Li X."/>
        </authorList>
    </citation>
    <scope>NUCLEOTIDE SEQUENCE [LARGE SCALE GENOMIC DNA]</scope>
    <source>
        <strain evidence="20 21">MEBiC09566</strain>
    </source>
</reference>
<feature type="domain" description="TRNA-binding" evidence="17">
    <location>
        <begin position="39"/>
        <end position="148"/>
    </location>
</feature>
<dbReference type="EC" id="6.1.1.20" evidence="15"/>
<evidence type="ECO:0000256" key="12">
    <source>
        <dbReference type="ARBA" id="ARBA00022917"/>
    </source>
</evidence>
<dbReference type="SUPFAM" id="SSF50249">
    <property type="entry name" value="Nucleic acid-binding proteins"/>
    <property type="match status" value="1"/>
</dbReference>
<dbReference type="InterPro" id="IPR036690">
    <property type="entry name" value="Fdx_antiC-bd_sf"/>
</dbReference>
<dbReference type="InterPro" id="IPR045060">
    <property type="entry name" value="Phe-tRNA-ligase_IIc_bsu"/>
</dbReference>
<evidence type="ECO:0000313" key="20">
    <source>
        <dbReference type="EMBL" id="KLN62468.1"/>
    </source>
</evidence>
<evidence type="ECO:0000256" key="13">
    <source>
        <dbReference type="ARBA" id="ARBA00023146"/>
    </source>
</evidence>
<keyword evidence="4 15" id="KW-0963">Cytoplasm</keyword>
<dbReference type="Gene3D" id="3.30.70.380">
    <property type="entry name" value="Ferrodoxin-fold anticodon-binding domain"/>
    <property type="match status" value="1"/>
</dbReference>
<evidence type="ECO:0000256" key="3">
    <source>
        <dbReference type="ARBA" id="ARBA00011209"/>
    </source>
</evidence>
<gene>
    <name evidence="15" type="primary">pheT</name>
    <name evidence="20" type="ORF">WH96_02935</name>
</gene>
<evidence type="ECO:0000256" key="4">
    <source>
        <dbReference type="ARBA" id="ARBA00022490"/>
    </source>
</evidence>
<dbReference type="CDD" id="cd02796">
    <property type="entry name" value="tRNA_bind_bactPheRS"/>
    <property type="match status" value="1"/>
</dbReference>
<organism evidence="20 21">
    <name type="scientific">Kiloniella spongiae</name>
    <dbReference type="NCBI Taxonomy" id="1489064"/>
    <lineage>
        <taxon>Bacteria</taxon>
        <taxon>Pseudomonadati</taxon>
        <taxon>Pseudomonadota</taxon>
        <taxon>Alphaproteobacteria</taxon>
        <taxon>Rhodospirillales</taxon>
        <taxon>Kiloniellaceae</taxon>
        <taxon>Kiloniella</taxon>
    </lineage>
</organism>
<dbReference type="Pfam" id="PF03147">
    <property type="entry name" value="FDX-ACB"/>
    <property type="match status" value="1"/>
</dbReference>
<evidence type="ECO:0000259" key="18">
    <source>
        <dbReference type="PROSITE" id="PS51447"/>
    </source>
</evidence>
<evidence type="ECO:0000256" key="16">
    <source>
        <dbReference type="PROSITE-ProRule" id="PRU00209"/>
    </source>
</evidence>
<evidence type="ECO:0000256" key="2">
    <source>
        <dbReference type="ARBA" id="ARBA00008653"/>
    </source>
</evidence>
<comment type="caution">
    <text evidence="15">Lacks conserved residue(s) required for the propagation of feature annotation.</text>
</comment>
<dbReference type="SUPFAM" id="SSF55681">
    <property type="entry name" value="Class II aaRS and biotin synthetases"/>
    <property type="match status" value="1"/>
</dbReference>
<dbReference type="HAMAP" id="MF_00283">
    <property type="entry name" value="Phe_tRNA_synth_beta1"/>
    <property type="match status" value="1"/>
</dbReference>
<dbReference type="CDD" id="cd00769">
    <property type="entry name" value="PheRS_beta_core"/>
    <property type="match status" value="1"/>
</dbReference>
<dbReference type="Proteomes" id="UP000035444">
    <property type="component" value="Unassembled WGS sequence"/>
</dbReference>
<dbReference type="PROSITE" id="PS51447">
    <property type="entry name" value="FDX_ACB"/>
    <property type="match status" value="1"/>
</dbReference>
<keyword evidence="7 15" id="KW-0479">Metal-binding</keyword>
<dbReference type="SMART" id="SM00896">
    <property type="entry name" value="FDX-ACB"/>
    <property type="match status" value="1"/>
</dbReference>
<dbReference type="RefSeq" id="WP_047762590.1">
    <property type="nucleotide sequence ID" value="NZ_LAQL01000002.1"/>
</dbReference>
<protein>
    <recommendedName>
        <fullName evidence="15">Phenylalanine--tRNA ligase beta subunit</fullName>
        <ecNumber evidence="15">6.1.1.20</ecNumber>
    </recommendedName>
    <alternativeName>
        <fullName evidence="15">Phenylalanyl-tRNA synthetase beta subunit</fullName>
        <shortName evidence="15">PheRS</shortName>
    </alternativeName>
</protein>
<dbReference type="OrthoDB" id="9805455at2"/>
<dbReference type="PROSITE" id="PS51483">
    <property type="entry name" value="B5"/>
    <property type="match status" value="1"/>
</dbReference>
<evidence type="ECO:0000256" key="14">
    <source>
        <dbReference type="ARBA" id="ARBA00049255"/>
    </source>
</evidence>
<dbReference type="GO" id="GO:0000049">
    <property type="term" value="F:tRNA binding"/>
    <property type="evidence" value="ECO:0007669"/>
    <property type="project" value="UniProtKB-UniRule"/>
</dbReference>
<dbReference type="PANTHER" id="PTHR10947">
    <property type="entry name" value="PHENYLALANYL-TRNA SYNTHETASE BETA CHAIN AND LEUCINE-RICH REPEAT-CONTAINING PROTEIN 47"/>
    <property type="match status" value="1"/>
</dbReference>
<evidence type="ECO:0000259" key="19">
    <source>
        <dbReference type="PROSITE" id="PS51483"/>
    </source>
</evidence>
<dbReference type="Pfam" id="PF01588">
    <property type="entry name" value="tRNA_bind"/>
    <property type="match status" value="1"/>
</dbReference>
<sequence length="802" mass="86670">MKFTLNWLKDHLDTDASLEAIVEKLSLIGLEVEGVENKADELKAFKTAKVIEAVQHPNADRLRVCQVQSDEGISQVVCGAPNARTGMIGVFAPVGSYVPGIDLTLKAGNLRGEDSNGMLVSEREMGLSDEHDGIIDLPEDTEVGVPLAEILGLDDPIIEIAITPNRGDCLGVRGVARDLAAAGMGTLKPLKLETIEGSFESSIKWKADAAVADDVPYVAGRYFKNLKNGPSPKWLQERLLAIGLRPISALVDITNYVSFDLGRPLHVFDADKVKGDLTMRYAKNDEEFLALDEETYKLSETMVVISDDTSVQGLGGVMGGLNSGCSDETTNMFLEVALFDPTSIAITGRKSGILSDARYRFERTVDSQSADWGVDVATQMVLDLCGGEVSKITSAGSIPAEKRVIELRPNRIKDLCGVAVEKDNQIEILSILGFEVAEKDDLILATVPSWRPDVELEACLVEEILRIHGYENIPETQMEMPSYLPQGVLTLAQRRVSNTRTALCWRGLDEAVTFSFVSYAQAELFGGVPDSLRVANPISTDLDTMRPSILPTLLSAAARNTDRGFADNALFEVGPQYQDDTAKGQKQMATGLRSGSIAERHWENPSRPVDLFDAKGDAMAALSAAGAPVENLQVFTSAPSYFHPGRSGVLGLGPKNVLAAFGELHPRVLEAMDIKGPVVAFEVFLDNIPQPKIKKGESGKIKPALDLSPFQSVDRDFAFVVDDGVEAGKLIRAVKGADKNLIIDVVLFDVYKGKGVEDGKKSLAITVTLQPRDKTLTDEEIEAVSQKVIAQAMKATGGTLRG</sequence>
<dbReference type="GO" id="GO:0006432">
    <property type="term" value="P:phenylalanyl-tRNA aminoacylation"/>
    <property type="evidence" value="ECO:0007669"/>
    <property type="project" value="UniProtKB-UniRule"/>
</dbReference>
<dbReference type="InterPro" id="IPR002547">
    <property type="entry name" value="tRNA-bd_dom"/>
</dbReference>
<accession>A0A0H2MJA4</accession>
<keyword evidence="8 15" id="KW-0547">Nucleotide-binding</keyword>
<dbReference type="InterPro" id="IPR005121">
    <property type="entry name" value="Fdx_antiC-bd"/>
</dbReference>
<dbReference type="InterPro" id="IPR005146">
    <property type="entry name" value="B3/B4_tRNA-bd"/>
</dbReference>
<dbReference type="EMBL" id="LAQL01000002">
    <property type="protein sequence ID" value="KLN62468.1"/>
    <property type="molecule type" value="Genomic_DNA"/>
</dbReference>
<proteinExistence type="inferred from homology"/>
<evidence type="ECO:0000313" key="21">
    <source>
        <dbReference type="Proteomes" id="UP000035444"/>
    </source>
</evidence>
<evidence type="ECO:0000259" key="17">
    <source>
        <dbReference type="PROSITE" id="PS50886"/>
    </source>
</evidence>
<dbReference type="Pfam" id="PF03484">
    <property type="entry name" value="B5"/>
    <property type="match status" value="1"/>
</dbReference>
<dbReference type="GO" id="GO:0004826">
    <property type="term" value="F:phenylalanine-tRNA ligase activity"/>
    <property type="evidence" value="ECO:0007669"/>
    <property type="project" value="UniProtKB-UniRule"/>
</dbReference>
<dbReference type="NCBIfam" id="TIGR00472">
    <property type="entry name" value="pheT_bact"/>
    <property type="match status" value="1"/>
</dbReference>
<dbReference type="PANTHER" id="PTHR10947:SF0">
    <property type="entry name" value="PHENYLALANINE--TRNA LIGASE BETA SUBUNIT"/>
    <property type="match status" value="1"/>
</dbReference>
<keyword evidence="12 15" id="KW-0648">Protein biosynthesis</keyword>
<feature type="binding site" evidence="15">
    <location>
        <position position="453"/>
    </location>
    <ligand>
        <name>Mg(2+)</name>
        <dbReference type="ChEBI" id="CHEBI:18420"/>
        <note>shared with alpha subunit</note>
    </ligand>
</feature>
<feature type="binding site" evidence="15">
    <location>
        <position position="462"/>
    </location>
    <ligand>
        <name>Mg(2+)</name>
        <dbReference type="ChEBI" id="CHEBI:18420"/>
        <note>shared with alpha subunit</note>
    </ligand>
</feature>
<dbReference type="SUPFAM" id="SSF46955">
    <property type="entry name" value="Putative DNA-binding domain"/>
    <property type="match status" value="1"/>
</dbReference>
<dbReference type="InterPro" id="IPR045864">
    <property type="entry name" value="aa-tRNA-synth_II/BPL/LPL"/>
</dbReference>
<keyword evidence="21" id="KW-1185">Reference proteome</keyword>
<dbReference type="SUPFAM" id="SSF54991">
    <property type="entry name" value="Anticodon-binding domain of PheRS"/>
    <property type="match status" value="1"/>
</dbReference>
<dbReference type="SMART" id="SM00874">
    <property type="entry name" value="B5"/>
    <property type="match status" value="1"/>
</dbReference>
<comment type="caution">
    <text evidence="20">The sequence shown here is derived from an EMBL/GenBank/DDBJ whole genome shotgun (WGS) entry which is preliminary data.</text>
</comment>
<dbReference type="InterPro" id="IPR012340">
    <property type="entry name" value="NA-bd_OB-fold"/>
</dbReference>
<evidence type="ECO:0000256" key="8">
    <source>
        <dbReference type="ARBA" id="ARBA00022741"/>
    </source>
</evidence>
<dbReference type="FunFam" id="3.30.70.380:FF:000001">
    <property type="entry name" value="Phenylalanine--tRNA ligase beta subunit"/>
    <property type="match status" value="1"/>
</dbReference>
<feature type="binding site" evidence="15">
    <location>
        <position position="463"/>
    </location>
    <ligand>
        <name>Mg(2+)</name>
        <dbReference type="ChEBI" id="CHEBI:18420"/>
        <note>shared with alpha subunit</note>
    </ligand>
</feature>
<keyword evidence="5 16" id="KW-0820">tRNA-binding</keyword>
<dbReference type="Gene3D" id="2.40.50.140">
    <property type="entry name" value="Nucleic acid-binding proteins"/>
    <property type="match status" value="1"/>
</dbReference>
<keyword evidence="10 15" id="KW-0460">Magnesium</keyword>
<keyword evidence="6 15" id="KW-0436">Ligase</keyword>
<keyword evidence="13 15" id="KW-0030">Aminoacyl-tRNA synthetase</keyword>
<dbReference type="InterPro" id="IPR005147">
    <property type="entry name" value="tRNA_synthase_B5-dom"/>
</dbReference>
<keyword evidence="11 16" id="KW-0694">RNA-binding</keyword>
<dbReference type="STRING" id="1489064.WH96_02935"/>
<dbReference type="PROSITE" id="PS50886">
    <property type="entry name" value="TRBD"/>
    <property type="match status" value="1"/>
</dbReference>
<dbReference type="InterPro" id="IPR009061">
    <property type="entry name" value="DNA-bd_dom_put_sf"/>
</dbReference>